<dbReference type="InterPro" id="IPR008030">
    <property type="entry name" value="NmrA-like"/>
</dbReference>
<organism evidence="2 3">
    <name type="scientific">Roseomonas populi</name>
    <dbReference type="NCBI Taxonomy" id="3121582"/>
    <lineage>
        <taxon>Bacteria</taxon>
        <taxon>Pseudomonadati</taxon>
        <taxon>Pseudomonadota</taxon>
        <taxon>Alphaproteobacteria</taxon>
        <taxon>Acetobacterales</taxon>
        <taxon>Roseomonadaceae</taxon>
        <taxon>Roseomonas</taxon>
    </lineage>
</organism>
<dbReference type="InterPro" id="IPR036291">
    <property type="entry name" value="NAD(P)-bd_dom_sf"/>
</dbReference>
<dbReference type="Proteomes" id="UP001524642">
    <property type="component" value="Unassembled WGS sequence"/>
</dbReference>
<evidence type="ECO:0000313" key="3">
    <source>
        <dbReference type="Proteomes" id="UP001524642"/>
    </source>
</evidence>
<dbReference type="RefSeq" id="WP_257719501.1">
    <property type="nucleotide sequence ID" value="NZ_JANJOU010000043.1"/>
</dbReference>
<dbReference type="Pfam" id="PF05368">
    <property type="entry name" value="NmrA"/>
    <property type="match status" value="1"/>
</dbReference>
<feature type="domain" description="NmrA-like" evidence="1">
    <location>
        <begin position="2"/>
        <end position="228"/>
    </location>
</feature>
<dbReference type="Gene3D" id="3.40.50.720">
    <property type="entry name" value="NAD(P)-binding Rossmann-like Domain"/>
    <property type="match status" value="1"/>
</dbReference>
<sequence>MIIVLGATGHVGSAVVRTLLDTGERVMVVTRSEDKAASWRRQGAEAAAIDVGNADQLRDVLRRGRRAFLLNPPAVPSTDTDREERRTAASIVAALDGSGLEGVVAASTYCARPGEEVGDLGVLFEFEQALAAQPIPTVIQRGAYYMSNWDTLLDAARGGTLPSLFPVELRLPMVAPDDLGRAAARRLLEPTEGTGIHHVEGPERYSPQDVADAFAAALGQPVAVAVTPREGWIDSFRALGFSAAAARSYAGMTAVSVDGACDLPDDPERGAMTLAVYVEGLVSRPGTTGS</sequence>
<dbReference type="EMBL" id="JANJOU010000043">
    <property type="protein sequence ID" value="MCR0985856.1"/>
    <property type="molecule type" value="Genomic_DNA"/>
</dbReference>
<evidence type="ECO:0000313" key="2">
    <source>
        <dbReference type="EMBL" id="MCR0985856.1"/>
    </source>
</evidence>
<reference evidence="2 3" key="1">
    <citation type="submission" date="2022-06" db="EMBL/GenBank/DDBJ databases">
        <title>Roseomonas CN29.</title>
        <authorList>
            <person name="Cheng Y."/>
            <person name="He X."/>
        </authorList>
    </citation>
    <scope>NUCLEOTIDE SEQUENCE [LARGE SCALE GENOMIC DNA]</scope>
    <source>
        <strain evidence="2 3">CN29</strain>
    </source>
</reference>
<protein>
    <submittedName>
        <fullName evidence="2">NmrA family NAD(P)-binding protein</fullName>
    </submittedName>
</protein>
<evidence type="ECO:0000259" key="1">
    <source>
        <dbReference type="Pfam" id="PF05368"/>
    </source>
</evidence>
<dbReference type="InterPro" id="IPR051604">
    <property type="entry name" value="Ergot_Alk_Oxidoreductase"/>
</dbReference>
<proteinExistence type="predicted"/>
<dbReference type="PANTHER" id="PTHR43162:SF1">
    <property type="entry name" value="PRESTALK A DIFFERENTIATION PROTEIN A"/>
    <property type="match status" value="1"/>
</dbReference>
<name>A0ABT1XCK3_9PROT</name>
<comment type="caution">
    <text evidence="2">The sequence shown here is derived from an EMBL/GenBank/DDBJ whole genome shotgun (WGS) entry which is preliminary data.</text>
</comment>
<gene>
    <name evidence="2" type="ORF">NRP21_27775</name>
</gene>
<dbReference type="SUPFAM" id="SSF51735">
    <property type="entry name" value="NAD(P)-binding Rossmann-fold domains"/>
    <property type="match status" value="1"/>
</dbReference>
<dbReference type="Gene3D" id="3.90.25.10">
    <property type="entry name" value="UDP-galactose 4-epimerase, domain 1"/>
    <property type="match status" value="1"/>
</dbReference>
<dbReference type="PANTHER" id="PTHR43162">
    <property type="match status" value="1"/>
</dbReference>
<keyword evidence="3" id="KW-1185">Reference proteome</keyword>
<accession>A0ABT1XCK3</accession>